<dbReference type="OrthoDB" id="8194670at2759"/>
<dbReference type="CDD" id="cd23992">
    <property type="entry name" value="PBP_GOBP"/>
    <property type="match status" value="1"/>
</dbReference>
<proteinExistence type="predicted"/>
<keyword evidence="1" id="KW-0732">Signal</keyword>
<protein>
    <submittedName>
        <fullName evidence="2">Uncharacterized protein</fullName>
    </submittedName>
</protein>
<reference evidence="2 3" key="1">
    <citation type="journal article" date="2018" name="Elife">
        <title>Firefly genomes illuminate parallel origins of bioluminescence in beetles.</title>
        <authorList>
            <person name="Fallon T.R."/>
            <person name="Lower S.E."/>
            <person name="Chang C.H."/>
            <person name="Bessho-Uehara M."/>
            <person name="Martin G.J."/>
            <person name="Bewick A.J."/>
            <person name="Behringer M."/>
            <person name="Debat H.J."/>
            <person name="Wong I."/>
            <person name="Day J.C."/>
            <person name="Suvorov A."/>
            <person name="Silva C.J."/>
            <person name="Stanger-Hall K.F."/>
            <person name="Hall D.W."/>
            <person name="Schmitz R.J."/>
            <person name="Nelson D.R."/>
            <person name="Lewis S.M."/>
            <person name="Shigenobu S."/>
            <person name="Bybee S.M."/>
            <person name="Larracuente A.M."/>
            <person name="Oba Y."/>
            <person name="Weng J.K."/>
        </authorList>
    </citation>
    <scope>NUCLEOTIDE SEQUENCE [LARGE SCALE GENOMIC DNA]</scope>
    <source>
        <strain evidence="2">1611_PpyrPB1</strain>
        <tissue evidence="2">Whole body</tissue>
    </source>
</reference>
<accession>A0A5N4A852</accession>
<dbReference type="Gene3D" id="1.10.238.20">
    <property type="entry name" value="Pheromone/general odorant binding protein domain"/>
    <property type="match status" value="1"/>
</dbReference>
<dbReference type="GO" id="GO:0005549">
    <property type="term" value="F:odorant binding"/>
    <property type="evidence" value="ECO:0007669"/>
    <property type="project" value="InterPro"/>
</dbReference>
<sequence length="132" mass="14547">MKAFIVLSACFVGFAASQGATKYMTTFMACMDDLGIDRSTLTEAMKNNPLDQPKLHELSECVFKKIGALNDDGTFDFTECKAQCEAEHNMDCSFLTKCLNFKGANESQRLVGVFLCGTKSYADLLAKQQRDG</sequence>
<feature type="signal peptide" evidence="1">
    <location>
        <begin position="1"/>
        <end position="17"/>
    </location>
</feature>
<evidence type="ECO:0000256" key="1">
    <source>
        <dbReference type="SAM" id="SignalP"/>
    </source>
</evidence>
<dbReference type="InterPro" id="IPR006170">
    <property type="entry name" value="PBP/GOBP"/>
</dbReference>
<evidence type="ECO:0000313" key="3">
    <source>
        <dbReference type="Proteomes" id="UP000327044"/>
    </source>
</evidence>
<gene>
    <name evidence="2" type="ORF">PPYR_13089</name>
</gene>
<feature type="chain" id="PRO_5024284953" evidence="1">
    <location>
        <begin position="18"/>
        <end position="132"/>
    </location>
</feature>
<dbReference type="SUPFAM" id="SSF47565">
    <property type="entry name" value="Insect pheromone/odorant-binding proteins"/>
    <property type="match status" value="1"/>
</dbReference>
<dbReference type="AlphaFoldDB" id="A0A5N4A852"/>
<name>A0A5N4A852_PHOPY</name>
<comment type="caution">
    <text evidence="2">The sequence shown here is derived from an EMBL/GenBank/DDBJ whole genome shotgun (WGS) entry which is preliminary data.</text>
</comment>
<dbReference type="Pfam" id="PF01395">
    <property type="entry name" value="PBP_GOBP"/>
    <property type="match status" value="1"/>
</dbReference>
<dbReference type="EMBL" id="VVIM01000009">
    <property type="protein sequence ID" value="KAB0793469.1"/>
    <property type="molecule type" value="Genomic_DNA"/>
</dbReference>
<dbReference type="Proteomes" id="UP000327044">
    <property type="component" value="Unassembled WGS sequence"/>
</dbReference>
<dbReference type="InParanoid" id="A0A5N4A852"/>
<dbReference type="InterPro" id="IPR036728">
    <property type="entry name" value="PBP_GOBP_sf"/>
</dbReference>
<keyword evidence="3" id="KW-1185">Reference proteome</keyword>
<organism evidence="2 3">
    <name type="scientific">Photinus pyralis</name>
    <name type="common">Common eastern firefly</name>
    <name type="synonym">Lampyris pyralis</name>
    <dbReference type="NCBI Taxonomy" id="7054"/>
    <lineage>
        <taxon>Eukaryota</taxon>
        <taxon>Metazoa</taxon>
        <taxon>Ecdysozoa</taxon>
        <taxon>Arthropoda</taxon>
        <taxon>Hexapoda</taxon>
        <taxon>Insecta</taxon>
        <taxon>Pterygota</taxon>
        <taxon>Neoptera</taxon>
        <taxon>Endopterygota</taxon>
        <taxon>Coleoptera</taxon>
        <taxon>Polyphaga</taxon>
        <taxon>Elateriformia</taxon>
        <taxon>Elateroidea</taxon>
        <taxon>Lampyridae</taxon>
        <taxon>Lampyrinae</taxon>
        <taxon>Photinus</taxon>
    </lineage>
</organism>
<evidence type="ECO:0000313" key="2">
    <source>
        <dbReference type="EMBL" id="KAB0793469.1"/>
    </source>
</evidence>